<evidence type="ECO:0000313" key="2">
    <source>
        <dbReference type="EMBL" id="EGF25359.1"/>
    </source>
</evidence>
<evidence type="ECO:0000256" key="1">
    <source>
        <dbReference type="SAM" id="MobiDB-lite"/>
    </source>
</evidence>
<reference evidence="2 3" key="1">
    <citation type="journal article" date="2013" name="Mar. Genomics">
        <title>Expression of sulfatases in Rhodopirellula baltica and the diversity of sulfatases in the genus Rhodopirellula.</title>
        <authorList>
            <person name="Wegner C.E."/>
            <person name="Richter-Heitmann T."/>
            <person name="Klindworth A."/>
            <person name="Klockow C."/>
            <person name="Richter M."/>
            <person name="Achstetter T."/>
            <person name="Glockner F.O."/>
            <person name="Harder J."/>
        </authorList>
    </citation>
    <scope>NUCLEOTIDE SEQUENCE [LARGE SCALE GENOMIC DNA]</scope>
    <source>
        <strain evidence="2 3">WH47</strain>
    </source>
</reference>
<evidence type="ECO:0000313" key="3">
    <source>
        <dbReference type="Proteomes" id="UP000006222"/>
    </source>
</evidence>
<dbReference type="EMBL" id="AFAR01000233">
    <property type="protein sequence ID" value="EGF25359.1"/>
    <property type="molecule type" value="Genomic_DNA"/>
</dbReference>
<proteinExistence type="predicted"/>
<dbReference type="Proteomes" id="UP000006222">
    <property type="component" value="Unassembled WGS sequence"/>
</dbReference>
<protein>
    <submittedName>
        <fullName evidence="2">Uncharacterized protein</fullName>
    </submittedName>
</protein>
<feature type="region of interest" description="Disordered" evidence="1">
    <location>
        <begin position="1"/>
        <end position="54"/>
    </location>
</feature>
<comment type="caution">
    <text evidence="2">The sequence shown here is derived from an EMBL/GenBank/DDBJ whole genome shotgun (WGS) entry which is preliminary data.</text>
</comment>
<dbReference type="AlphaFoldDB" id="F2AYB5"/>
<accession>F2AYB5</accession>
<organism evidence="2 3">
    <name type="scientific">Rhodopirellula baltica WH47</name>
    <dbReference type="NCBI Taxonomy" id="991778"/>
    <lineage>
        <taxon>Bacteria</taxon>
        <taxon>Pseudomonadati</taxon>
        <taxon>Planctomycetota</taxon>
        <taxon>Planctomycetia</taxon>
        <taxon>Pirellulales</taxon>
        <taxon>Pirellulaceae</taxon>
        <taxon>Rhodopirellula</taxon>
    </lineage>
</organism>
<gene>
    <name evidence="2" type="ORF">RBWH47_02417</name>
</gene>
<name>F2AYB5_RHOBT</name>
<sequence length="54" mass="5747">MGFQARRFPPGSLACHNAGDSPHQAANSLARVDRQTSSITDPGDRVQASLNAIR</sequence>